<dbReference type="Proteomes" id="UP000257109">
    <property type="component" value="Unassembled WGS sequence"/>
</dbReference>
<dbReference type="OrthoDB" id="1095202at2759"/>
<dbReference type="AlphaFoldDB" id="A0A371EIZ3"/>
<reference evidence="2" key="1">
    <citation type="submission" date="2018-05" db="EMBL/GenBank/DDBJ databases">
        <title>Draft genome of Mucuna pruriens seed.</title>
        <authorList>
            <person name="Nnadi N.E."/>
            <person name="Vos R."/>
            <person name="Hasami M.H."/>
            <person name="Devisetty U.K."/>
            <person name="Aguiy J.C."/>
        </authorList>
    </citation>
    <scope>NUCLEOTIDE SEQUENCE [LARGE SCALE GENOMIC DNA]</scope>
    <source>
        <strain evidence="2">JCA_2017</strain>
    </source>
</reference>
<dbReference type="InterPro" id="IPR000467">
    <property type="entry name" value="G_patch_dom"/>
</dbReference>
<evidence type="ECO:0000313" key="3">
    <source>
        <dbReference type="Proteomes" id="UP000257109"/>
    </source>
</evidence>
<comment type="caution">
    <text evidence="2">The sequence shown here is derived from an EMBL/GenBank/DDBJ whole genome shotgun (WGS) entry which is preliminary data.</text>
</comment>
<organism evidence="2 3">
    <name type="scientific">Mucuna pruriens</name>
    <name type="common">Velvet bean</name>
    <name type="synonym">Dolichos pruriens</name>
    <dbReference type="NCBI Taxonomy" id="157652"/>
    <lineage>
        <taxon>Eukaryota</taxon>
        <taxon>Viridiplantae</taxon>
        <taxon>Streptophyta</taxon>
        <taxon>Embryophyta</taxon>
        <taxon>Tracheophyta</taxon>
        <taxon>Spermatophyta</taxon>
        <taxon>Magnoliopsida</taxon>
        <taxon>eudicotyledons</taxon>
        <taxon>Gunneridae</taxon>
        <taxon>Pentapetalae</taxon>
        <taxon>rosids</taxon>
        <taxon>fabids</taxon>
        <taxon>Fabales</taxon>
        <taxon>Fabaceae</taxon>
        <taxon>Papilionoideae</taxon>
        <taxon>50 kb inversion clade</taxon>
        <taxon>NPAAA clade</taxon>
        <taxon>indigoferoid/millettioid clade</taxon>
        <taxon>Phaseoleae</taxon>
        <taxon>Mucuna</taxon>
    </lineage>
</organism>
<evidence type="ECO:0000259" key="1">
    <source>
        <dbReference type="PROSITE" id="PS50174"/>
    </source>
</evidence>
<evidence type="ECO:0000313" key="2">
    <source>
        <dbReference type="EMBL" id="RDX66003.1"/>
    </source>
</evidence>
<gene>
    <name evidence="2" type="ORF">CR513_55280</name>
</gene>
<proteinExistence type="predicted"/>
<dbReference type="EMBL" id="QJKJ01013630">
    <property type="protein sequence ID" value="RDX66003.1"/>
    <property type="molecule type" value="Genomic_DNA"/>
</dbReference>
<protein>
    <recommendedName>
        <fullName evidence="1">G-patch domain-containing protein</fullName>
    </recommendedName>
</protein>
<feature type="non-terminal residue" evidence="2">
    <location>
        <position position="1"/>
    </location>
</feature>
<dbReference type="GO" id="GO:0003676">
    <property type="term" value="F:nucleic acid binding"/>
    <property type="evidence" value="ECO:0007669"/>
    <property type="project" value="InterPro"/>
</dbReference>
<name>A0A371EIZ3_MUCPR</name>
<dbReference type="PROSITE" id="PS50174">
    <property type="entry name" value="G_PATCH"/>
    <property type="match status" value="1"/>
</dbReference>
<keyword evidence="3" id="KW-1185">Reference proteome</keyword>
<dbReference type="Pfam" id="PF01585">
    <property type="entry name" value="G-patch"/>
    <property type="match status" value="1"/>
</dbReference>
<feature type="domain" description="G-patch" evidence="1">
    <location>
        <begin position="1"/>
        <end position="44"/>
    </location>
</feature>
<sequence length="86" mass="9168">MVAKVLISNGFEPGKGLGRKLDGMAEQVALQENTSRSRLGYEGVTRKGRPRRKTQGGNYIPKIGCDDRGSTLRIGGVDIPHGMGVG</sequence>
<accession>A0A371EIZ3</accession>